<dbReference type="EMBL" id="CCAE010000001">
    <property type="protein sequence ID" value="CDN85733.1"/>
    <property type="molecule type" value="Genomic_DNA"/>
</dbReference>
<proteinExistence type="predicted"/>
<dbReference type="AlphaFoldDB" id="A0A1L1PCM1"/>
<organism evidence="1 2">
    <name type="scientific">Hydrogenophaga intermedia</name>
    <dbReference type="NCBI Taxonomy" id="65786"/>
    <lineage>
        <taxon>Bacteria</taxon>
        <taxon>Pseudomonadati</taxon>
        <taxon>Pseudomonadota</taxon>
        <taxon>Betaproteobacteria</taxon>
        <taxon>Burkholderiales</taxon>
        <taxon>Comamonadaceae</taxon>
        <taxon>Hydrogenophaga</taxon>
    </lineage>
</organism>
<dbReference type="Proteomes" id="UP000028878">
    <property type="component" value="Unassembled WGS sequence"/>
</dbReference>
<dbReference type="RefSeq" id="WP_009519975.1">
    <property type="nucleotide sequence ID" value="NZ_CCAE010000001.1"/>
</dbReference>
<gene>
    <name evidence="1" type="ORF">BN948_00124</name>
</gene>
<reference evidence="2" key="1">
    <citation type="submission" date="2014-11" db="EMBL/GenBank/DDBJ databases">
        <title>Draft genome sequence of Hydrogenophaga intermedia S1.</title>
        <authorList>
            <person name="Gan H.M."/>
            <person name="Chew T.H."/>
            <person name="Stolz A."/>
        </authorList>
    </citation>
    <scope>NUCLEOTIDE SEQUENCE [LARGE SCALE GENOMIC DNA]</scope>
    <source>
        <strain evidence="2">S1</strain>
    </source>
</reference>
<accession>A0A1L1PCM1</accession>
<evidence type="ECO:0000313" key="2">
    <source>
        <dbReference type="Proteomes" id="UP000028878"/>
    </source>
</evidence>
<protein>
    <submittedName>
        <fullName evidence="1">Uncharacterized protein</fullName>
    </submittedName>
</protein>
<sequence length="294" mass="33010">MNRTTPVSQTLSLALPRTGFNDLHADAQSQVIEHAAADPSRATTVEDAWTIARFNAGLCTVSKQFQERIQPYVHLSCFYTLALIGCKEPTSKRRFPVKMDLIKTAPRILFQRLEKMPDRKWPLTPVQRLQVWVDAHMGLATPEDFETCLGPLMGLVKAATAAPKAQLPYRTIPTLMAMFLCRSLTNPQEGNTWHLSAVHRLMDALREVHDENIAVPALLQFVVIAMVYEHMGRPFIRFHVGNSQVTLTTQMVLDALRKHLDYHNDSDVGLRAVAAVLAATARRPQRTRTPSTLP</sequence>
<evidence type="ECO:0000313" key="1">
    <source>
        <dbReference type="EMBL" id="CDN85733.1"/>
    </source>
</evidence>
<keyword evidence="2" id="KW-1185">Reference proteome</keyword>
<name>A0A1L1PCM1_HYDIT</name>